<reference evidence="2" key="1">
    <citation type="submission" date="2019-08" db="EMBL/GenBank/DDBJ databases">
        <authorList>
            <person name="Kucharzyk K."/>
            <person name="Murdoch R.W."/>
            <person name="Higgins S."/>
            <person name="Loffler F."/>
        </authorList>
    </citation>
    <scope>NUCLEOTIDE SEQUENCE</scope>
</reference>
<dbReference type="InterPro" id="IPR032508">
    <property type="entry name" value="FecR_C"/>
</dbReference>
<dbReference type="Pfam" id="PF16344">
    <property type="entry name" value="FecR_C"/>
    <property type="match status" value="1"/>
</dbReference>
<name>A0A645DM32_9ZZZZ</name>
<protein>
    <recommendedName>
        <fullName evidence="1">Protein FecR C-terminal domain-containing protein</fullName>
    </recommendedName>
</protein>
<dbReference type="Gene3D" id="3.55.50.30">
    <property type="match status" value="1"/>
</dbReference>
<dbReference type="EMBL" id="VSSQ01037577">
    <property type="protein sequence ID" value="MPM90301.1"/>
    <property type="molecule type" value="Genomic_DNA"/>
</dbReference>
<sequence>MLYANQKAILDKRTGDIRVLKDDPEITTAWLRKELAFHATPIRKVFREIERSYGIRISIDENEILYNDLFTGTFSTDNLNETLEILKMHYRFNYTIAGKQVAIKDFRLNNKKGS</sequence>
<evidence type="ECO:0000313" key="2">
    <source>
        <dbReference type="EMBL" id="MPM90301.1"/>
    </source>
</evidence>
<organism evidence="2">
    <name type="scientific">bioreactor metagenome</name>
    <dbReference type="NCBI Taxonomy" id="1076179"/>
    <lineage>
        <taxon>unclassified sequences</taxon>
        <taxon>metagenomes</taxon>
        <taxon>ecological metagenomes</taxon>
    </lineage>
</organism>
<accession>A0A645DM32</accession>
<evidence type="ECO:0000259" key="1">
    <source>
        <dbReference type="Pfam" id="PF16344"/>
    </source>
</evidence>
<gene>
    <name evidence="2" type="ORF">SDC9_137422</name>
</gene>
<comment type="caution">
    <text evidence="2">The sequence shown here is derived from an EMBL/GenBank/DDBJ whole genome shotgun (WGS) entry which is preliminary data.</text>
</comment>
<dbReference type="AlphaFoldDB" id="A0A645DM32"/>
<proteinExistence type="predicted"/>
<feature type="domain" description="Protein FecR C-terminal" evidence="1">
    <location>
        <begin position="35"/>
        <end position="103"/>
    </location>
</feature>